<protein>
    <recommendedName>
        <fullName evidence="4">DUF2842 domain-containing protein</fullName>
    </recommendedName>
</protein>
<evidence type="ECO:0000256" key="1">
    <source>
        <dbReference type="SAM" id="Phobius"/>
    </source>
</evidence>
<keyword evidence="1" id="KW-0472">Membrane</keyword>
<keyword evidence="1" id="KW-1133">Transmembrane helix</keyword>
<dbReference type="RefSeq" id="WP_354195763.1">
    <property type="nucleotide sequence ID" value="NZ_JBEPML010000009.1"/>
</dbReference>
<dbReference type="Proteomes" id="UP001549076">
    <property type="component" value="Unassembled WGS sequence"/>
</dbReference>
<keyword evidence="3" id="KW-1185">Reference proteome</keyword>
<evidence type="ECO:0000313" key="2">
    <source>
        <dbReference type="EMBL" id="MET3792606.1"/>
    </source>
</evidence>
<proteinExistence type="predicted"/>
<dbReference type="InterPro" id="IPR021265">
    <property type="entry name" value="DUF2842"/>
</dbReference>
<name>A0ABV2N0Q0_9HYPH</name>
<gene>
    <name evidence="2" type="ORF">ABID37_002824</name>
</gene>
<evidence type="ECO:0008006" key="4">
    <source>
        <dbReference type="Google" id="ProtNLM"/>
    </source>
</evidence>
<comment type="caution">
    <text evidence="2">The sequence shown here is derived from an EMBL/GenBank/DDBJ whole genome shotgun (WGS) entry which is preliminary data.</text>
</comment>
<accession>A0ABV2N0Q0</accession>
<keyword evidence="1" id="KW-0812">Transmembrane</keyword>
<organism evidence="2 3">
    <name type="scientific">Aquamicrobium terrae</name>
    <dbReference type="NCBI Taxonomy" id="1324945"/>
    <lineage>
        <taxon>Bacteria</taxon>
        <taxon>Pseudomonadati</taxon>
        <taxon>Pseudomonadota</taxon>
        <taxon>Alphaproteobacteria</taxon>
        <taxon>Hyphomicrobiales</taxon>
        <taxon>Phyllobacteriaceae</taxon>
        <taxon>Aquamicrobium</taxon>
    </lineage>
</organism>
<reference evidence="2 3" key="1">
    <citation type="submission" date="2024-06" db="EMBL/GenBank/DDBJ databases">
        <title>Genomic Encyclopedia of Type Strains, Phase IV (KMG-IV): sequencing the most valuable type-strain genomes for metagenomic binning, comparative biology and taxonomic classification.</title>
        <authorList>
            <person name="Goeker M."/>
        </authorList>
    </citation>
    <scope>NUCLEOTIDE SEQUENCE [LARGE SCALE GENOMIC DNA]</scope>
    <source>
        <strain evidence="2 3">DSM 27865</strain>
    </source>
</reference>
<sequence>MPVRLKKLIGTILLVLLVVVYSIVATLIAVAQLSQSGPVVHLLFFLIGGLVWILPAMLIIKWMVREPKPRKPARNG</sequence>
<dbReference type="Pfam" id="PF11003">
    <property type="entry name" value="DUF2842"/>
    <property type="match status" value="1"/>
</dbReference>
<evidence type="ECO:0000313" key="3">
    <source>
        <dbReference type="Proteomes" id="UP001549076"/>
    </source>
</evidence>
<feature type="transmembrane region" description="Helical" evidence="1">
    <location>
        <begin position="12"/>
        <end position="33"/>
    </location>
</feature>
<feature type="transmembrane region" description="Helical" evidence="1">
    <location>
        <begin position="39"/>
        <end position="64"/>
    </location>
</feature>
<dbReference type="EMBL" id="JBEPML010000009">
    <property type="protein sequence ID" value="MET3792606.1"/>
    <property type="molecule type" value="Genomic_DNA"/>
</dbReference>